<organism evidence="2 3">
    <name type="scientific">[Clostridium] leptum DSM 753</name>
    <dbReference type="NCBI Taxonomy" id="428125"/>
    <lineage>
        <taxon>Bacteria</taxon>
        <taxon>Bacillati</taxon>
        <taxon>Bacillota</taxon>
        <taxon>Clostridia</taxon>
        <taxon>Eubacteriales</taxon>
        <taxon>Oscillospiraceae</taxon>
        <taxon>Oscillospiraceae incertae sedis</taxon>
    </lineage>
</organism>
<dbReference type="CDD" id="cd00093">
    <property type="entry name" value="HTH_XRE"/>
    <property type="match status" value="1"/>
</dbReference>
<sequence length="108" mass="12555">MVRYLDADFIRNRITQLRLQKGVSEYQMSYDLGHSRSYMYNISSGIALPPMLEFLQICEYFGITPAQFFDESLDNPALLQTAINGLRQLNDDDLRLTISNINRLCRDK</sequence>
<dbReference type="HOGENOM" id="CLU_066192_17_15_9"/>
<dbReference type="SMART" id="SM00530">
    <property type="entry name" value="HTH_XRE"/>
    <property type="match status" value="1"/>
</dbReference>
<dbReference type="GO" id="GO:0003677">
    <property type="term" value="F:DNA binding"/>
    <property type="evidence" value="ECO:0007669"/>
    <property type="project" value="InterPro"/>
</dbReference>
<dbReference type="Proteomes" id="UP000003490">
    <property type="component" value="Unassembled WGS sequence"/>
</dbReference>
<dbReference type="Gene3D" id="1.10.260.40">
    <property type="entry name" value="lambda repressor-like DNA-binding domains"/>
    <property type="match status" value="1"/>
</dbReference>
<dbReference type="AlphaFoldDB" id="A7VY67"/>
<evidence type="ECO:0000313" key="3">
    <source>
        <dbReference type="Proteomes" id="UP000003490"/>
    </source>
</evidence>
<reference evidence="2 3" key="2">
    <citation type="submission" date="2007-08" db="EMBL/GenBank/DDBJ databases">
        <authorList>
            <person name="Fulton L."/>
            <person name="Clifton S."/>
            <person name="Fulton B."/>
            <person name="Xu J."/>
            <person name="Minx P."/>
            <person name="Pepin K.H."/>
            <person name="Johnson M."/>
            <person name="Thiruvilangam P."/>
            <person name="Bhonagiri V."/>
            <person name="Nash W.E."/>
            <person name="Wang C."/>
            <person name="Mardis E.R."/>
            <person name="Wilson R.K."/>
        </authorList>
    </citation>
    <scope>NUCLEOTIDE SEQUENCE [LARGE SCALE GENOMIC DNA]</scope>
    <source>
        <strain evidence="2 3">DSM 753</strain>
    </source>
</reference>
<dbReference type="eggNOG" id="COG1476">
    <property type="taxonomic scope" value="Bacteria"/>
</dbReference>
<dbReference type="Pfam" id="PF12844">
    <property type="entry name" value="HTH_19"/>
    <property type="match status" value="1"/>
</dbReference>
<accession>A7VY67</accession>
<feature type="domain" description="HTH cro/C1-type" evidence="1">
    <location>
        <begin position="14"/>
        <end position="68"/>
    </location>
</feature>
<dbReference type="SUPFAM" id="SSF47413">
    <property type="entry name" value="lambda repressor-like DNA-binding domains"/>
    <property type="match status" value="1"/>
</dbReference>
<evidence type="ECO:0000259" key="1">
    <source>
        <dbReference type="PROSITE" id="PS50943"/>
    </source>
</evidence>
<dbReference type="EMBL" id="ABCB02000021">
    <property type="protein sequence ID" value="EDO59495.1"/>
    <property type="molecule type" value="Genomic_DNA"/>
</dbReference>
<name>A7VY67_9FIRM</name>
<reference evidence="2 3" key="1">
    <citation type="submission" date="2007-08" db="EMBL/GenBank/DDBJ databases">
        <title>Draft genome sequence of Clostridium leptum (DSM 753).</title>
        <authorList>
            <person name="Sudarsanam P."/>
            <person name="Ley R."/>
            <person name="Guruge J."/>
            <person name="Turnbaugh P.J."/>
            <person name="Mahowald M."/>
            <person name="Liep D."/>
            <person name="Gordon J."/>
        </authorList>
    </citation>
    <scope>NUCLEOTIDE SEQUENCE [LARGE SCALE GENOMIC DNA]</scope>
    <source>
        <strain evidence="2 3">DSM 753</strain>
    </source>
</reference>
<comment type="caution">
    <text evidence="2">The sequence shown here is derived from an EMBL/GenBank/DDBJ whole genome shotgun (WGS) entry which is preliminary data.</text>
</comment>
<dbReference type="InterPro" id="IPR010982">
    <property type="entry name" value="Lambda_DNA-bd_dom_sf"/>
</dbReference>
<dbReference type="PROSITE" id="PS50943">
    <property type="entry name" value="HTH_CROC1"/>
    <property type="match status" value="1"/>
</dbReference>
<protein>
    <recommendedName>
        <fullName evidence="1">HTH cro/C1-type domain-containing protein</fullName>
    </recommendedName>
</protein>
<dbReference type="InterPro" id="IPR001387">
    <property type="entry name" value="Cro/C1-type_HTH"/>
</dbReference>
<gene>
    <name evidence="2" type="ORF">CLOLEP_03543</name>
</gene>
<proteinExistence type="predicted"/>
<evidence type="ECO:0000313" key="2">
    <source>
        <dbReference type="EMBL" id="EDO59495.1"/>
    </source>
</evidence>